<accession>A0A0R3RYM0</accession>
<name>A0A0R3RYM0_9BILA</name>
<evidence type="ECO:0000313" key="1">
    <source>
        <dbReference type="Proteomes" id="UP000050640"/>
    </source>
</evidence>
<dbReference type="Proteomes" id="UP000050640">
    <property type="component" value="Unplaced"/>
</dbReference>
<proteinExistence type="predicted"/>
<protein>
    <submittedName>
        <fullName evidence="2">PAZ domain-containing protein</fullName>
    </submittedName>
</protein>
<sequence length="419" mass="48192">MSRFSESDRYYIFQDVDRWDPITSFTRNFAPPASYPSERTVLEGLKDFKVESLFDYSLIKNGYNRKKIIQLDGIAPVIEGEDEMYFKGEACHLEYRRRTEGTVVETNCSMEVPIALTHYLRPHLKFDIVTTKTFLSMLCRFIQNERRFYRFNIERIGDLIIVEEAPFGDARPSKTYLQGALDILTGRASMDYRQLAVCEFGAKSILLRQSVDLVEPPQIAQILTRAQNQQSDDSQTPKEPFLPMLKETVASMTRMRGSIEQPDPIFHIDGTSVAIRGPLVPESPKKLIEVMCRSSQRFSFDNLQTKWPNMVFSGANRIVSVLHVRGMIDRKPKSFYFHEIAPQGYLNTMARASTLCHHILDYVKAMSNYDCEKVDDKVLAGDINDGSHLALYRRYPGRGFDDNSFVSIPLRTTILRSFH</sequence>
<evidence type="ECO:0000313" key="2">
    <source>
        <dbReference type="WBParaSite" id="EEL_0000738101-mRNA-1"/>
    </source>
</evidence>
<reference evidence="2" key="1">
    <citation type="submission" date="2016-03" db="UniProtKB">
        <authorList>
            <consortium name="WormBaseParasite"/>
        </authorList>
    </citation>
    <scope>IDENTIFICATION</scope>
</reference>
<keyword evidence="1" id="KW-1185">Reference proteome</keyword>
<organism evidence="1 2">
    <name type="scientific">Elaeophora elaphi</name>
    <dbReference type="NCBI Taxonomy" id="1147741"/>
    <lineage>
        <taxon>Eukaryota</taxon>
        <taxon>Metazoa</taxon>
        <taxon>Ecdysozoa</taxon>
        <taxon>Nematoda</taxon>
        <taxon>Chromadorea</taxon>
        <taxon>Rhabditida</taxon>
        <taxon>Spirurina</taxon>
        <taxon>Spiruromorpha</taxon>
        <taxon>Filarioidea</taxon>
        <taxon>Onchocercidae</taxon>
        <taxon>Elaeophora</taxon>
    </lineage>
</organism>
<dbReference type="AlphaFoldDB" id="A0A0R3RYM0"/>
<dbReference type="WBParaSite" id="EEL_0000738101-mRNA-1">
    <property type="protein sequence ID" value="EEL_0000738101-mRNA-1"/>
    <property type="gene ID" value="EEL_0000738101"/>
</dbReference>